<accession>A0AAD4MQF3</accession>
<keyword evidence="2" id="KW-1185">Reference proteome</keyword>
<dbReference type="AlphaFoldDB" id="A0AAD4MQF3"/>
<sequence length="277" mass="31813">MPLYGLFSLKAKCASNGVASDDVESKAVKCSDRIFCFEKDLSQWLDDRKFVTIALKLITEHNVTLPYKYKFSEEGELQISYSKKSVTVSHPANFPNSQINGLSNIREFLSRNNSGDMAKRFNDPDDIIRRHQLLCYDERTAAFLLGICAPVPFSANYNFLYTSNGTAEKACEFSGTYWMLLSRNGAAQKSEEFVLLPRKLHCHTYDKFLTYLDNILCRFCLVFNILNIANNRESSRFKKLPNFICILERKLRRISQEQRVVLLEEFGLIIDTHAGPQ</sequence>
<evidence type="ECO:0000313" key="1">
    <source>
        <dbReference type="EMBL" id="KAI1702130.1"/>
    </source>
</evidence>
<evidence type="ECO:0000313" key="2">
    <source>
        <dbReference type="Proteomes" id="UP001201812"/>
    </source>
</evidence>
<gene>
    <name evidence="1" type="ORF">DdX_15641</name>
</gene>
<comment type="caution">
    <text evidence="1">The sequence shown here is derived from an EMBL/GenBank/DDBJ whole genome shotgun (WGS) entry which is preliminary data.</text>
</comment>
<protein>
    <submittedName>
        <fullName evidence="1">Uncharacterized protein</fullName>
    </submittedName>
</protein>
<dbReference type="Proteomes" id="UP001201812">
    <property type="component" value="Unassembled WGS sequence"/>
</dbReference>
<dbReference type="EMBL" id="JAKKPZ010000104">
    <property type="protein sequence ID" value="KAI1702130.1"/>
    <property type="molecule type" value="Genomic_DNA"/>
</dbReference>
<organism evidence="1 2">
    <name type="scientific">Ditylenchus destructor</name>
    <dbReference type="NCBI Taxonomy" id="166010"/>
    <lineage>
        <taxon>Eukaryota</taxon>
        <taxon>Metazoa</taxon>
        <taxon>Ecdysozoa</taxon>
        <taxon>Nematoda</taxon>
        <taxon>Chromadorea</taxon>
        <taxon>Rhabditida</taxon>
        <taxon>Tylenchina</taxon>
        <taxon>Tylenchomorpha</taxon>
        <taxon>Sphaerularioidea</taxon>
        <taxon>Anguinidae</taxon>
        <taxon>Anguininae</taxon>
        <taxon>Ditylenchus</taxon>
    </lineage>
</organism>
<name>A0AAD4MQF3_9BILA</name>
<proteinExistence type="predicted"/>
<reference evidence="1" key="1">
    <citation type="submission" date="2022-01" db="EMBL/GenBank/DDBJ databases">
        <title>Genome Sequence Resource for Two Populations of Ditylenchus destructor, the Migratory Endoparasitic Phytonematode.</title>
        <authorList>
            <person name="Zhang H."/>
            <person name="Lin R."/>
            <person name="Xie B."/>
        </authorList>
    </citation>
    <scope>NUCLEOTIDE SEQUENCE</scope>
    <source>
        <strain evidence="1">BazhouSP</strain>
    </source>
</reference>